<sequence>MKPMNDSDSPWEIISSEYLHKAPWLTVRKDHVVLPNGNHIPSYYILEYPDWVNTIAITRDGQFVFIRQYRHGLQETSYELCAGVCEEEDASPLISAQRELLEETGYGNGTWQEYMQISPNPSTHTNITYCFLATDVEKISEQHLEDTESLSVHLLTLAEVKELLQKGEIKQALMAAPLWKYIAEKGL</sequence>
<reference evidence="10 12" key="3">
    <citation type="submission" date="2018-08" db="EMBL/GenBank/DDBJ databases">
        <title>A genome reference for cultivated species of the human gut microbiota.</title>
        <authorList>
            <person name="Zou Y."/>
            <person name="Xue W."/>
            <person name="Luo G."/>
        </authorList>
    </citation>
    <scope>NUCLEOTIDE SEQUENCE [LARGE SCALE GENOMIC DNA]</scope>
    <source>
        <strain evidence="10 12">AF19-1AC</strain>
    </source>
</reference>
<evidence type="ECO:0000313" key="9">
    <source>
        <dbReference type="EMBL" id="OUO00909.1"/>
    </source>
</evidence>
<comment type="similarity">
    <text evidence="3">Belongs to the Nudix hydrolase family. NudK subfamily.</text>
</comment>
<evidence type="ECO:0000256" key="4">
    <source>
        <dbReference type="ARBA" id="ARBA00016377"/>
    </source>
</evidence>
<dbReference type="GeneID" id="61678459"/>
<dbReference type="EMBL" id="NFII01000008">
    <property type="protein sequence ID" value="OUO00909.1"/>
    <property type="molecule type" value="Genomic_DNA"/>
</dbReference>
<name>A0A1Y3YWQ6_9BACE</name>
<dbReference type="PROSITE" id="PS51462">
    <property type="entry name" value="NUDIX"/>
    <property type="match status" value="1"/>
</dbReference>
<comment type="catalytic activity">
    <reaction evidence="1">
        <text>GDP-alpha-D-mannose + H2O = alpha-D-mannose 1-phosphate + GMP + 2 H(+)</text>
        <dbReference type="Rhea" id="RHEA:27978"/>
        <dbReference type="ChEBI" id="CHEBI:15377"/>
        <dbReference type="ChEBI" id="CHEBI:15378"/>
        <dbReference type="ChEBI" id="CHEBI:57527"/>
        <dbReference type="ChEBI" id="CHEBI:58115"/>
        <dbReference type="ChEBI" id="CHEBI:58409"/>
    </reaction>
</comment>
<dbReference type="Gene3D" id="3.90.79.10">
    <property type="entry name" value="Nucleoside Triphosphate Pyrophosphohydrolase"/>
    <property type="match status" value="1"/>
</dbReference>
<evidence type="ECO:0000256" key="6">
    <source>
        <dbReference type="ARBA" id="ARBA00032162"/>
    </source>
</evidence>
<dbReference type="Proteomes" id="UP000285159">
    <property type="component" value="Unassembled WGS sequence"/>
</dbReference>
<comment type="cofactor">
    <cofactor evidence="2">
        <name>Mg(2+)</name>
        <dbReference type="ChEBI" id="CHEBI:18420"/>
    </cofactor>
</comment>
<dbReference type="PANTHER" id="PTHR11839:SF18">
    <property type="entry name" value="NUDIX HYDROLASE DOMAIN-CONTAINING PROTEIN"/>
    <property type="match status" value="1"/>
</dbReference>
<dbReference type="InterPro" id="IPR015797">
    <property type="entry name" value="NUDIX_hydrolase-like_dom_sf"/>
</dbReference>
<evidence type="ECO:0000313" key="12">
    <source>
        <dbReference type="Proteomes" id="UP000285159"/>
    </source>
</evidence>
<dbReference type="Pfam" id="PF00293">
    <property type="entry name" value="NUDIX"/>
    <property type="match status" value="1"/>
</dbReference>
<evidence type="ECO:0000256" key="2">
    <source>
        <dbReference type="ARBA" id="ARBA00001946"/>
    </source>
</evidence>
<keyword evidence="5 9" id="KW-0378">Hydrolase</keyword>
<reference evidence="11" key="1">
    <citation type="submission" date="2017-04" db="EMBL/GenBank/DDBJ databases">
        <title>Function of individual gut microbiota members based on whole genome sequencing of pure cultures obtained from chicken caecum.</title>
        <authorList>
            <person name="Medvecky M."/>
            <person name="Cejkova D."/>
            <person name="Polansky O."/>
            <person name="Karasova D."/>
            <person name="Kubasova T."/>
            <person name="Cizek A."/>
            <person name="Rychlik I."/>
        </authorList>
    </citation>
    <scope>NUCLEOTIDE SEQUENCE [LARGE SCALE GENOMIC DNA]</scope>
    <source>
        <strain evidence="11">An43</strain>
    </source>
</reference>
<evidence type="ECO:0000256" key="7">
    <source>
        <dbReference type="ARBA" id="ARBA00032272"/>
    </source>
</evidence>
<dbReference type="GO" id="GO:0005829">
    <property type="term" value="C:cytosol"/>
    <property type="evidence" value="ECO:0007669"/>
    <property type="project" value="TreeGrafter"/>
</dbReference>
<protein>
    <recommendedName>
        <fullName evidence="4">GDP-mannose pyrophosphatase</fullName>
    </recommendedName>
    <alternativeName>
        <fullName evidence="6">GDP-mannose hydrolase</fullName>
    </alternativeName>
    <alternativeName>
        <fullName evidence="7">GDPMK</fullName>
    </alternativeName>
</protein>
<evidence type="ECO:0000259" key="8">
    <source>
        <dbReference type="PROSITE" id="PS51462"/>
    </source>
</evidence>
<dbReference type="CDD" id="cd03424">
    <property type="entry name" value="NUDIX_ADPRase_Nudt5_UGPPase_Nudt14"/>
    <property type="match status" value="1"/>
</dbReference>
<dbReference type="GO" id="GO:0016787">
    <property type="term" value="F:hydrolase activity"/>
    <property type="evidence" value="ECO:0007669"/>
    <property type="project" value="UniProtKB-KW"/>
</dbReference>
<accession>A0A1Y3YWQ6</accession>
<proteinExistence type="inferred from homology"/>
<dbReference type="RefSeq" id="WP_009123156.1">
    <property type="nucleotide sequence ID" value="NZ_CABIZW010000004.1"/>
</dbReference>
<comment type="caution">
    <text evidence="9">The sequence shown here is derived from an EMBL/GenBank/DDBJ whole genome shotgun (WGS) entry which is preliminary data.</text>
</comment>
<dbReference type="SUPFAM" id="SSF55811">
    <property type="entry name" value="Nudix"/>
    <property type="match status" value="1"/>
</dbReference>
<dbReference type="InterPro" id="IPR000086">
    <property type="entry name" value="NUDIX_hydrolase_dom"/>
</dbReference>
<evidence type="ECO:0000313" key="10">
    <source>
        <dbReference type="EMBL" id="RGT32766.1"/>
    </source>
</evidence>
<dbReference type="PANTHER" id="PTHR11839">
    <property type="entry name" value="UDP/ADP-SUGAR PYROPHOSPHATASE"/>
    <property type="match status" value="1"/>
</dbReference>
<dbReference type="GO" id="GO:0006753">
    <property type="term" value="P:nucleoside phosphate metabolic process"/>
    <property type="evidence" value="ECO:0007669"/>
    <property type="project" value="TreeGrafter"/>
</dbReference>
<dbReference type="AlphaFoldDB" id="A0A1Y3YWQ6"/>
<evidence type="ECO:0000256" key="3">
    <source>
        <dbReference type="ARBA" id="ARBA00007275"/>
    </source>
</evidence>
<organism evidence="9 11">
    <name type="scientific">Bacteroides clarus</name>
    <dbReference type="NCBI Taxonomy" id="626929"/>
    <lineage>
        <taxon>Bacteria</taxon>
        <taxon>Pseudomonadati</taxon>
        <taxon>Bacteroidota</taxon>
        <taxon>Bacteroidia</taxon>
        <taxon>Bacteroidales</taxon>
        <taxon>Bacteroidaceae</taxon>
        <taxon>Bacteroides</taxon>
    </lineage>
</organism>
<evidence type="ECO:0000256" key="5">
    <source>
        <dbReference type="ARBA" id="ARBA00022801"/>
    </source>
</evidence>
<feature type="domain" description="Nudix hydrolase" evidence="8">
    <location>
        <begin position="47"/>
        <end position="177"/>
    </location>
</feature>
<evidence type="ECO:0000256" key="1">
    <source>
        <dbReference type="ARBA" id="ARBA00000847"/>
    </source>
</evidence>
<reference evidence="9" key="2">
    <citation type="journal article" date="2018" name="BMC Genomics">
        <title>Whole genome sequencing and function prediction of 133 gut anaerobes isolated from chicken caecum in pure cultures.</title>
        <authorList>
            <person name="Medvecky M."/>
            <person name="Cejkova D."/>
            <person name="Polansky O."/>
            <person name="Karasova D."/>
            <person name="Kubasova T."/>
            <person name="Cizek A."/>
            <person name="Rychlik I."/>
        </authorList>
    </citation>
    <scope>NUCLEOTIDE SEQUENCE</scope>
    <source>
        <strain evidence="9">An43</strain>
    </source>
</reference>
<dbReference type="EMBL" id="QRWP01000007">
    <property type="protein sequence ID" value="RGT32766.1"/>
    <property type="molecule type" value="Genomic_DNA"/>
</dbReference>
<gene>
    <name evidence="9" type="ORF">B5F97_10335</name>
    <name evidence="10" type="ORF">DWX38_09950</name>
</gene>
<dbReference type="Proteomes" id="UP000195386">
    <property type="component" value="Unassembled WGS sequence"/>
</dbReference>
<dbReference type="GO" id="GO:0019693">
    <property type="term" value="P:ribose phosphate metabolic process"/>
    <property type="evidence" value="ECO:0007669"/>
    <property type="project" value="TreeGrafter"/>
</dbReference>
<evidence type="ECO:0000313" key="11">
    <source>
        <dbReference type="Proteomes" id="UP000195386"/>
    </source>
</evidence>